<organism evidence="1 2">
    <name type="scientific">Zopfia rhizophila CBS 207.26</name>
    <dbReference type="NCBI Taxonomy" id="1314779"/>
    <lineage>
        <taxon>Eukaryota</taxon>
        <taxon>Fungi</taxon>
        <taxon>Dikarya</taxon>
        <taxon>Ascomycota</taxon>
        <taxon>Pezizomycotina</taxon>
        <taxon>Dothideomycetes</taxon>
        <taxon>Dothideomycetes incertae sedis</taxon>
        <taxon>Zopfiaceae</taxon>
        <taxon>Zopfia</taxon>
    </lineage>
</organism>
<dbReference type="AlphaFoldDB" id="A0A6A6DKT4"/>
<sequence length="61" mass="6864">MRLLRRCDTGEFSLTEDIVGDEAIPPYAILSHTWGADRVMARANASRSCSGERRDEKSMFS</sequence>
<proteinExistence type="predicted"/>
<protein>
    <recommendedName>
        <fullName evidence="3">Heterokaryon incompatibility domain-containing protein</fullName>
    </recommendedName>
</protein>
<dbReference type="EMBL" id="ML994663">
    <property type="protein sequence ID" value="KAF2179725.1"/>
    <property type="molecule type" value="Genomic_DNA"/>
</dbReference>
<keyword evidence="2" id="KW-1185">Reference proteome</keyword>
<evidence type="ECO:0008006" key="3">
    <source>
        <dbReference type="Google" id="ProtNLM"/>
    </source>
</evidence>
<evidence type="ECO:0000313" key="2">
    <source>
        <dbReference type="Proteomes" id="UP000800200"/>
    </source>
</evidence>
<reference evidence="1" key="1">
    <citation type="journal article" date="2020" name="Stud. Mycol.">
        <title>101 Dothideomycetes genomes: a test case for predicting lifestyles and emergence of pathogens.</title>
        <authorList>
            <person name="Haridas S."/>
            <person name="Albert R."/>
            <person name="Binder M."/>
            <person name="Bloem J."/>
            <person name="Labutti K."/>
            <person name="Salamov A."/>
            <person name="Andreopoulos B."/>
            <person name="Baker S."/>
            <person name="Barry K."/>
            <person name="Bills G."/>
            <person name="Bluhm B."/>
            <person name="Cannon C."/>
            <person name="Castanera R."/>
            <person name="Culley D."/>
            <person name="Daum C."/>
            <person name="Ezra D."/>
            <person name="Gonzalez J."/>
            <person name="Henrissat B."/>
            <person name="Kuo A."/>
            <person name="Liang C."/>
            <person name="Lipzen A."/>
            <person name="Lutzoni F."/>
            <person name="Magnuson J."/>
            <person name="Mondo S."/>
            <person name="Nolan M."/>
            <person name="Ohm R."/>
            <person name="Pangilinan J."/>
            <person name="Park H.-J."/>
            <person name="Ramirez L."/>
            <person name="Alfaro M."/>
            <person name="Sun H."/>
            <person name="Tritt A."/>
            <person name="Yoshinaga Y."/>
            <person name="Zwiers L.-H."/>
            <person name="Turgeon B."/>
            <person name="Goodwin S."/>
            <person name="Spatafora J."/>
            <person name="Crous P."/>
            <person name="Grigoriev I."/>
        </authorList>
    </citation>
    <scope>NUCLEOTIDE SEQUENCE</scope>
    <source>
        <strain evidence="1">CBS 207.26</strain>
    </source>
</reference>
<accession>A0A6A6DKT4</accession>
<evidence type="ECO:0000313" key="1">
    <source>
        <dbReference type="EMBL" id="KAF2179725.1"/>
    </source>
</evidence>
<gene>
    <name evidence="1" type="ORF">K469DRAFT_716079</name>
</gene>
<name>A0A6A6DKT4_9PEZI</name>
<dbReference type="Proteomes" id="UP000800200">
    <property type="component" value="Unassembled WGS sequence"/>
</dbReference>